<name>K0S3D1_THAOC</name>
<feature type="region of interest" description="Disordered" evidence="1">
    <location>
        <begin position="1"/>
        <end position="119"/>
    </location>
</feature>
<feature type="compositionally biased region" description="Low complexity" evidence="1">
    <location>
        <begin position="108"/>
        <end position="119"/>
    </location>
</feature>
<proteinExistence type="predicted"/>
<dbReference type="Proteomes" id="UP000266841">
    <property type="component" value="Unassembled WGS sequence"/>
</dbReference>
<reference evidence="2 3" key="1">
    <citation type="journal article" date="2012" name="Genome Biol.">
        <title>Genome and low-iron response of an oceanic diatom adapted to chronic iron limitation.</title>
        <authorList>
            <person name="Lommer M."/>
            <person name="Specht M."/>
            <person name="Roy A.S."/>
            <person name="Kraemer L."/>
            <person name="Andreson R."/>
            <person name="Gutowska M.A."/>
            <person name="Wolf J."/>
            <person name="Bergner S.V."/>
            <person name="Schilhabel M.B."/>
            <person name="Klostermeier U.C."/>
            <person name="Beiko R.G."/>
            <person name="Rosenstiel P."/>
            <person name="Hippler M."/>
            <person name="Laroche J."/>
        </authorList>
    </citation>
    <scope>NUCLEOTIDE SEQUENCE [LARGE SCALE GENOMIC DNA]</scope>
    <source>
        <strain evidence="2 3">CCMP1005</strain>
    </source>
</reference>
<organism evidence="2 3">
    <name type="scientific">Thalassiosira oceanica</name>
    <name type="common">Marine diatom</name>
    <dbReference type="NCBI Taxonomy" id="159749"/>
    <lineage>
        <taxon>Eukaryota</taxon>
        <taxon>Sar</taxon>
        <taxon>Stramenopiles</taxon>
        <taxon>Ochrophyta</taxon>
        <taxon>Bacillariophyta</taxon>
        <taxon>Coscinodiscophyceae</taxon>
        <taxon>Thalassiosirophycidae</taxon>
        <taxon>Thalassiosirales</taxon>
        <taxon>Thalassiosiraceae</taxon>
        <taxon>Thalassiosira</taxon>
    </lineage>
</organism>
<feature type="compositionally biased region" description="Pro residues" evidence="1">
    <location>
        <begin position="64"/>
        <end position="75"/>
    </location>
</feature>
<protein>
    <submittedName>
        <fullName evidence="2">Uncharacterized protein</fullName>
    </submittedName>
</protein>
<feature type="compositionally biased region" description="Basic and acidic residues" evidence="1">
    <location>
        <begin position="17"/>
        <end position="33"/>
    </location>
</feature>
<accession>K0S3D1</accession>
<evidence type="ECO:0000313" key="2">
    <source>
        <dbReference type="EMBL" id="EJK53417.1"/>
    </source>
</evidence>
<feature type="compositionally biased region" description="Low complexity" evidence="1">
    <location>
        <begin position="34"/>
        <end position="44"/>
    </location>
</feature>
<gene>
    <name evidence="2" type="ORF">THAOC_27156</name>
</gene>
<feature type="region of interest" description="Disordered" evidence="1">
    <location>
        <begin position="251"/>
        <end position="276"/>
    </location>
</feature>
<keyword evidence="3" id="KW-1185">Reference proteome</keyword>
<dbReference type="EMBL" id="AGNL01037816">
    <property type="protein sequence ID" value="EJK53417.1"/>
    <property type="molecule type" value="Genomic_DNA"/>
</dbReference>
<dbReference type="AlphaFoldDB" id="K0S3D1"/>
<evidence type="ECO:0000313" key="3">
    <source>
        <dbReference type="Proteomes" id="UP000266841"/>
    </source>
</evidence>
<evidence type="ECO:0000256" key="1">
    <source>
        <dbReference type="SAM" id="MobiDB-lite"/>
    </source>
</evidence>
<sequence>MRYPRPLLPGPGGRVRRPFDRGTRGLLSTEERAAPLPARRPALPSTEGGVHPPGGPGEGRRGRAPPPAPPPPPSSPRGAGDRTVASGSFTAGEDGGDFGPGRRRRPPGHAASPRAAGRAMDLIQFDESQSLSRARRELSRKLLFRPTSAAAGSRFEDRRAFLTEAAVKFSTIDRFRGLPGPSGGPSRAPPAKGVRWSHFPGRSGTSIFMVEKNVEGLCPTYLAWSVGGLFPPQSFPAKICLSHHRRRVTRQPVCQSQNSSVVQPPSRRARLRPPASTHCLSGLSAARLPPL</sequence>
<comment type="caution">
    <text evidence="2">The sequence shown here is derived from an EMBL/GenBank/DDBJ whole genome shotgun (WGS) entry which is preliminary data.</text>
</comment>